<name>A0A919R629_9ACTN</name>
<comment type="caution">
    <text evidence="1">The sequence shown here is derived from an EMBL/GenBank/DDBJ whole genome shotgun (WGS) entry which is preliminary data.</text>
</comment>
<evidence type="ECO:0000313" key="1">
    <source>
        <dbReference type="EMBL" id="GII80179.1"/>
    </source>
</evidence>
<sequence>MVPKPSASDAADGFTGGSFFCVVDGAEQAATATASNAADDRTAREVTRRILGGA</sequence>
<reference evidence="1" key="1">
    <citation type="submission" date="2021-01" db="EMBL/GenBank/DDBJ databases">
        <title>Whole genome shotgun sequence of Sphaerisporangium rufum NBRC 109079.</title>
        <authorList>
            <person name="Komaki H."/>
            <person name="Tamura T."/>
        </authorList>
    </citation>
    <scope>NUCLEOTIDE SEQUENCE</scope>
    <source>
        <strain evidence="1">NBRC 109079</strain>
    </source>
</reference>
<gene>
    <name evidence="1" type="ORF">Sru01_51610</name>
</gene>
<organism evidence="1 2">
    <name type="scientific">Sphaerisporangium rufum</name>
    <dbReference type="NCBI Taxonomy" id="1381558"/>
    <lineage>
        <taxon>Bacteria</taxon>
        <taxon>Bacillati</taxon>
        <taxon>Actinomycetota</taxon>
        <taxon>Actinomycetes</taxon>
        <taxon>Streptosporangiales</taxon>
        <taxon>Streptosporangiaceae</taxon>
        <taxon>Sphaerisporangium</taxon>
    </lineage>
</organism>
<keyword evidence="2" id="KW-1185">Reference proteome</keyword>
<dbReference type="EMBL" id="BOOU01000069">
    <property type="protein sequence ID" value="GII80179.1"/>
    <property type="molecule type" value="Genomic_DNA"/>
</dbReference>
<proteinExistence type="predicted"/>
<dbReference type="Proteomes" id="UP000655287">
    <property type="component" value="Unassembled WGS sequence"/>
</dbReference>
<dbReference type="AlphaFoldDB" id="A0A919R629"/>
<accession>A0A919R629</accession>
<protein>
    <submittedName>
        <fullName evidence="1">Uncharacterized protein</fullName>
    </submittedName>
</protein>
<evidence type="ECO:0000313" key="2">
    <source>
        <dbReference type="Proteomes" id="UP000655287"/>
    </source>
</evidence>